<organism evidence="2 3">
    <name type="scientific">Rhodothermus marinus (strain ATCC 43812 / DSM 4252 / R-10)</name>
    <name type="common">Rhodothermus obamensis</name>
    <dbReference type="NCBI Taxonomy" id="518766"/>
    <lineage>
        <taxon>Bacteria</taxon>
        <taxon>Pseudomonadati</taxon>
        <taxon>Rhodothermota</taxon>
        <taxon>Rhodothermia</taxon>
        <taxon>Rhodothermales</taxon>
        <taxon>Rhodothermaceae</taxon>
        <taxon>Rhodothermus</taxon>
    </lineage>
</organism>
<dbReference type="PANTHER" id="PTHR30060:SF0">
    <property type="entry name" value="COILED-COIL PROTEIN (DUF2040)-RELATED"/>
    <property type="match status" value="1"/>
</dbReference>
<feature type="transmembrane region" description="Helical" evidence="1">
    <location>
        <begin position="49"/>
        <end position="70"/>
    </location>
</feature>
<dbReference type="InterPro" id="IPR005496">
    <property type="entry name" value="Integral_membrane_TerC"/>
</dbReference>
<dbReference type="OrthoDB" id="9805314at2"/>
<keyword evidence="3" id="KW-1185">Reference proteome</keyword>
<dbReference type="RefSeq" id="WP_012844712.1">
    <property type="nucleotide sequence ID" value="NC_013501.1"/>
</dbReference>
<feature type="transmembrane region" description="Helical" evidence="1">
    <location>
        <begin position="76"/>
        <end position="100"/>
    </location>
</feature>
<dbReference type="PANTHER" id="PTHR30060">
    <property type="entry name" value="INNER MEMBRANE PROTEIN"/>
    <property type="match status" value="1"/>
</dbReference>
<dbReference type="STRING" id="518766.Rmar_2223"/>
<name>D0MDV8_RHOM4</name>
<dbReference type="KEGG" id="rmr:Rmar_2223"/>
<gene>
    <name evidence="2" type="ordered locus">Rmar_2223</name>
</gene>
<dbReference type="EMBL" id="CP001807">
    <property type="protein sequence ID" value="ACY49102.1"/>
    <property type="molecule type" value="Genomic_DNA"/>
</dbReference>
<protein>
    <submittedName>
        <fullName evidence="2">Integral membrane protein TerC</fullName>
    </submittedName>
</protein>
<reference evidence="2 3" key="1">
    <citation type="journal article" date="2009" name="Stand. Genomic Sci.">
        <title>Complete genome sequence of Rhodothermus marinus type strain (R-10).</title>
        <authorList>
            <person name="Nolan M."/>
            <person name="Tindall B.J."/>
            <person name="Pomrenke H."/>
            <person name="Lapidus A."/>
            <person name="Copeland A."/>
            <person name="Glavina Del Rio T."/>
            <person name="Lucas S."/>
            <person name="Chen F."/>
            <person name="Tice H."/>
            <person name="Cheng J.F."/>
            <person name="Saunders E."/>
            <person name="Han C."/>
            <person name="Bruce D."/>
            <person name="Goodwin L."/>
            <person name="Chain P."/>
            <person name="Pitluck S."/>
            <person name="Ovchinikova G."/>
            <person name="Pati A."/>
            <person name="Ivanova N."/>
            <person name="Mavromatis K."/>
            <person name="Chen A."/>
            <person name="Palaniappan K."/>
            <person name="Land M."/>
            <person name="Hauser L."/>
            <person name="Chang Y.J."/>
            <person name="Jeffries C.D."/>
            <person name="Brettin T."/>
            <person name="Goker M."/>
            <person name="Bristow J."/>
            <person name="Eisen J.A."/>
            <person name="Markowitz V."/>
            <person name="Hugenholtz P."/>
            <person name="Kyrpides N.C."/>
            <person name="Klenk H.P."/>
            <person name="Detter J.C."/>
        </authorList>
    </citation>
    <scope>NUCLEOTIDE SEQUENCE [LARGE SCALE GENOMIC DNA]</scope>
    <source>
        <strain evidence="3">ATCC 43812 / DSM 4252 / R-10</strain>
    </source>
</reference>
<evidence type="ECO:0000256" key="1">
    <source>
        <dbReference type="SAM" id="Phobius"/>
    </source>
</evidence>
<evidence type="ECO:0000313" key="3">
    <source>
        <dbReference type="Proteomes" id="UP000002221"/>
    </source>
</evidence>
<dbReference type="eggNOG" id="COG0861">
    <property type="taxonomic scope" value="Bacteria"/>
</dbReference>
<dbReference type="Proteomes" id="UP000002221">
    <property type="component" value="Chromosome"/>
</dbReference>
<evidence type="ECO:0000313" key="2">
    <source>
        <dbReference type="EMBL" id="ACY49102.1"/>
    </source>
</evidence>
<proteinExistence type="predicted"/>
<dbReference type="Pfam" id="PF03741">
    <property type="entry name" value="TerC"/>
    <property type="match status" value="1"/>
</dbReference>
<feature type="transmembrane region" description="Helical" evidence="1">
    <location>
        <begin position="214"/>
        <end position="231"/>
    </location>
</feature>
<dbReference type="HOGENOM" id="CLU_064910_0_0_10"/>
<keyword evidence="1" id="KW-0812">Transmembrane</keyword>
<sequence length="259" mass="28156">MFDWVTSPEAWAALVTLTALEIVLGIDNIVFISILSGRLPRHQQRKARLLGLGLAMAGRIALLLSIAWIMRLTAPLFALLGRTFSGRDLILLAGGLFLIGKSTHEIHHRLEGVDEEAVDRAAGTASFAGVITQILLLDLVFSLDSVITAVGMARHVPVMVVAIVLAVLVMMVLAEGIARFIERHPTIKMLALSFLLLIGVMLVAEGFGQHIPRGYIYSAMAFSLFVELLNIKAGARRAQPVRLHQPGLKKALEKSTSKK</sequence>
<accession>D0MDV8</accession>
<feature type="transmembrane region" description="Helical" evidence="1">
    <location>
        <begin position="189"/>
        <end position="208"/>
    </location>
</feature>
<feature type="transmembrane region" description="Helical" evidence="1">
    <location>
        <begin position="12"/>
        <end position="37"/>
    </location>
</feature>
<keyword evidence="1" id="KW-1133">Transmembrane helix</keyword>
<feature type="transmembrane region" description="Helical" evidence="1">
    <location>
        <begin position="121"/>
        <end position="143"/>
    </location>
</feature>
<dbReference type="AlphaFoldDB" id="D0MDV8"/>
<keyword evidence="1" id="KW-0472">Membrane</keyword>
<feature type="transmembrane region" description="Helical" evidence="1">
    <location>
        <begin position="155"/>
        <end position="177"/>
    </location>
</feature>
<dbReference type="GO" id="GO:0005886">
    <property type="term" value="C:plasma membrane"/>
    <property type="evidence" value="ECO:0007669"/>
    <property type="project" value="TreeGrafter"/>
</dbReference>